<reference evidence="6" key="1">
    <citation type="submission" date="2023-01" db="EMBL/GenBank/DDBJ databases">
        <title>Metagenome sequencing of chrysophaentin producing Chrysophaeum taylorii.</title>
        <authorList>
            <person name="Davison J."/>
            <person name="Bewley C."/>
        </authorList>
    </citation>
    <scope>NUCLEOTIDE SEQUENCE</scope>
    <source>
        <strain evidence="6">NIES-1699</strain>
    </source>
</reference>
<dbReference type="SUPFAM" id="SSF56112">
    <property type="entry name" value="Protein kinase-like (PK-like)"/>
    <property type="match status" value="1"/>
</dbReference>
<dbReference type="GO" id="GO:0004674">
    <property type="term" value="F:protein serine/threonine kinase activity"/>
    <property type="evidence" value="ECO:0007669"/>
    <property type="project" value="UniProtKB-KW"/>
</dbReference>
<evidence type="ECO:0000256" key="2">
    <source>
        <dbReference type="ARBA" id="ARBA00022840"/>
    </source>
</evidence>
<dbReference type="PROSITE" id="PS00107">
    <property type="entry name" value="PROTEIN_KINASE_ATP"/>
    <property type="match status" value="1"/>
</dbReference>
<name>A0AAD7UCD9_9STRA</name>
<organism evidence="6 7">
    <name type="scientific">Chrysophaeum taylorii</name>
    <dbReference type="NCBI Taxonomy" id="2483200"/>
    <lineage>
        <taxon>Eukaryota</taxon>
        <taxon>Sar</taxon>
        <taxon>Stramenopiles</taxon>
        <taxon>Ochrophyta</taxon>
        <taxon>Pelagophyceae</taxon>
        <taxon>Pelagomonadales</taxon>
        <taxon>Pelagomonadaceae</taxon>
        <taxon>Chrysophaeum</taxon>
    </lineage>
</organism>
<accession>A0AAD7UCD9</accession>
<dbReference type="InterPro" id="IPR000719">
    <property type="entry name" value="Prot_kinase_dom"/>
</dbReference>
<dbReference type="Gene3D" id="1.10.510.10">
    <property type="entry name" value="Transferase(Phosphotransferase) domain 1"/>
    <property type="match status" value="1"/>
</dbReference>
<evidence type="ECO:0000256" key="4">
    <source>
        <dbReference type="RuleBase" id="RU000304"/>
    </source>
</evidence>
<keyword evidence="4" id="KW-0723">Serine/threonine-protein kinase</keyword>
<dbReference type="PROSITE" id="PS50011">
    <property type="entry name" value="PROTEIN_KINASE_DOM"/>
    <property type="match status" value="1"/>
</dbReference>
<dbReference type="InterPro" id="IPR011009">
    <property type="entry name" value="Kinase-like_dom_sf"/>
</dbReference>
<dbReference type="EMBL" id="JAQMWT010000386">
    <property type="protein sequence ID" value="KAJ8602312.1"/>
    <property type="molecule type" value="Genomic_DNA"/>
</dbReference>
<proteinExistence type="inferred from homology"/>
<evidence type="ECO:0000256" key="1">
    <source>
        <dbReference type="ARBA" id="ARBA00022741"/>
    </source>
</evidence>
<dbReference type="Pfam" id="PF00069">
    <property type="entry name" value="Pkinase"/>
    <property type="match status" value="1"/>
</dbReference>
<keyword evidence="1 3" id="KW-0547">Nucleotide-binding</keyword>
<comment type="similarity">
    <text evidence="4">Belongs to the protein kinase superfamily.</text>
</comment>
<dbReference type="PROSITE" id="PS00108">
    <property type="entry name" value="PROTEIN_KINASE_ST"/>
    <property type="match status" value="1"/>
</dbReference>
<comment type="caution">
    <text evidence="6">The sequence shown here is derived from an EMBL/GenBank/DDBJ whole genome shotgun (WGS) entry which is preliminary data.</text>
</comment>
<keyword evidence="4" id="KW-0808">Transferase</keyword>
<dbReference type="Gene3D" id="3.30.200.20">
    <property type="entry name" value="Phosphorylase Kinase, domain 1"/>
    <property type="match status" value="1"/>
</dbReference>
<keyword evidence="2 3" id="KW-0067">ATP-binding</keyword>
<evidence type="ECO:0000313" key="7">
    <source>
        <dbReference type="Proteomes" id="UP001230188"/>
    </source>
</evidence>
<dbReference type="Proteomes" id="UP001230188">
    <property type="component" value="Unassembled WGS sequence"/>
</dbReference>
<gene>
    <name evidence="6" type="ORF">CTAYLR_007708</name>
</gene>
<evidence type="ECO:0000256" key="3">
    <source>
        <dbReference type="PROSITE-ProRule" id="PRU10141"/>
    </source>
</evidence>
<dbReference type="SMART" id="SM00220">
    <property type="entry name" value="S_TKc"/>
    <property type="match status" value="1"/>
</dbReference>
<sequence length="425" mass="47630">MGPCLSLVCRTRDLYKGVPNVWFEEKDIWKEYEFGEALGEGVYATVLKVKNLKTEKISAAKHFSKRTVITNSNQIHFAPDAEGLMEEVAILKLLKGESYCLRLDGIIETKSELYILTQICDSDLMNFVVERDVTTESDAAEWSRQLLTAVAHCHSHFVMHRDVKPENVLMSDGRVVLADFGSAVRFKPGQRFFQERGSSFWSSPETWANDYDFTADLWSCGLVILTLVDGMPSSGQIRELHAMGLGAFFEHGAKFENKHHDLSEELLNVLRSLLRKKNRISASEALDMDWFSSKFSSDKTLGSAASRYGKLSRTVHAAIFGILDNLQRVALAHKFDHQNGSILVSSADLKAALIEFDYPQVCAKIPDNQIFHLDDLLLPADRPKKTRGLRRSVSSKVPSLDFTWPRRAASDEAAAAAPVPREAAF</sequence>
<feature type="domain" description="Protein kinase" evidence="5">
    <location>
        <begin position="32"/>
        <end position="291"/>
    </location>
</feature>
<keyword evidence="7" id="KW-1185">Reference proteome</keyword>
<feature type="binding site" evidence="3">
    <location>
        <position position="61"/>
    </location>
    <ligand>
        <name>ATP</name>
        <dbReference type="ChEBI" id="CHEBI:30616"/>
    </ligand>
</feature>
<protein>
    <recommendedName>
        <fullName evidence="5">Protein kinase domain-containing protein</fullName>
    </recommendedName>
</protein>
<dbReference type="AlphaFoldDB" id="A0AAD7UCD9"/>
<dbReference type="InterPro" id="IPR017441">
    <property type="entry name" value="Protein_kinase_ATP_BS"/>
</dbReference>
<dbReference type="GO" id="GO:0005524">
    <property type="term" value="F:ATP binding"/>
    <property type="evidence" value="ECO:0007669"/>
    <property type="project" value="UniProtKB-UniRule"/>
</dbReference>
<dbReference type="InterPro" id="IPR008271">
    <property type="entry name" value="Ser/Thr_kinase_AS"/>
</dbReference>
<evidence type="ECO:0000259" key="5">
    <source>
        <dbReference type="PROSITE" id="PS50011"/>
    </source>
</evidence>
<dbReference type="PANTHER" id="PTHR24347">
    <property type="entry name" value="SERINE/THREONINE-PROTEIN KINASE"/>
    <property type="match status" value="1"/>
</dbReference>
<keyword evidence="4" id="KW-0418">Kinase</keyword>
<evidence type="ECO:0000313" key="6">
    <source>
        <dbReference type="EMBL" id="KAJ8602312.1"/>
    </source>
</evidence>